<dbReference type="Gene3D" id="1.10.238.10">
    <property type="entry name" value="EF-hand"/>
    <property type="match status" value="1"/>
</dbReference>
<name>A0A6S7IY18_PARCT</name>
<dbReference type="CDD" id="cd00051">
    <property type="entry name" value="EFh"/>
    <property type="match status" value="1"/>
</dbReference>
<dbReference type="PANTHER" id="PTHR23055">
    <property type="entry name" value="CALCIUM BINDING PROTEINS"/>
    <property type="match status" value="1"/>
</dbReference>
<dbReference type="PROSITE" id="PS50222">
    <property type="entry name" value="EF_HAND_2"/>
    <property type="match status" value="3"/>
</dbReference>
<dbReference type="EMBL" id="CACRXK020011832">
    <property type="protein sequence ID" value="CAB4022150.1"/>
    <property type="molecule type" value="Genomic_DNA"/>
</dbReference>
<evidence type="ECO:0000256" key="3">
    <source>
        <dbReference type="ARBA" id="ARBA00022837"/>
    </source>
</evidence>
<dbReference type="InterPro" id="IPR011992">
    <property type="entry name" value="EF-hand-dom_pair"/>
</dbReference>
<evidence type="ECO:0000256" key="2">
    <source>
        <dbReference type="ARBA" id="ARBA00022737"/>
    </source>
</evidence>
<dbReference type="Pfam" id="PF13499">
    <property type="entry name" value="EF-hand_7"/>
    <property type="match status" value="1"/>
</dbReference>
<dbReference type="SMART" id="SM00054">
    <property type="entry name" value="EFh"/>
    <property type="match status" value="3"/>
</dbReference>
<keyword evidence="1" id="KW-0479">Metal-binding</keyword>
<accession>A0A6S7IY18</accession>
<evidence type="ECO:0000313" key="4">
    <source>
        <dbReference type="EMBL" id="CAB4022150.1"/>
    </source>
</evidence>
<dbReference type="AlphaFoldDB" id="A0A6S7IY18"/>
<comment type="caution">
    <text evidence="4">The sequence shown here is derived from an EMBL/GenBank/DDBJ whole genome shotgun (WGS) entry which is preliminary data.</text>
</comment>
<keyword evidence="2" id="KW-0677">Repeat</keyword>
<proteinExistence type="predicted"/>
<dbReference type="PROSITE" id="PS00018">
    <property type="entry name" value="EF_HAND_1"/>
    <property type="match status" value="3"/>
</dbReference>
<keyword evidence="3" id="KW-0106">Calcium</keyword>
<dbReference type="OrthoDB" id="427950at2759"/>
<dbReference type="InterPro" id="IPR002048">
    <property type="entry name" value="EF_hand_dom"/>
</dbReference>
<dbReference type="GO" id="GO:0005509">
    <property type="term" value="F:calcium ion binding"/>
    <property type="evidence" value="ECO:0007669"/>
    <property type="project" value="InterPro"/>
</dbReference>
<reference evidence="4" key="1">
    <citation type="submission" date="2020-04" db="EMBL/GenBank/DDBJ databases">
        <authorList>
            <person name="Alioto T."/>
            <person name="Alioto T."/>
            <person name="Gomez Garrido J."/>
        </authorList>
    </citation>
    <scope>NUCLEOTIDE SEQUENCE</scope>
    <source>
        <strain evidence="4">A484AB</strain>
    </source>
</reference>
<gene>
    <name evidence="4" type="ORF">PACLA_8A019622</name>
</gene>
<keyword evidence="5" id="KW-1185">Reference proteome</keyword>
<evidence type="ECO:0000313" key="5">
    <source>
        <dbReference type="Proteomes" id="UP001152795"/>
    </source>
</evidence>
<dbReference type="Pfam" id="PF13202">
    <property type="entry name" value="EF-hand_5"/>
    <property type="match status" value="1"/>
</dbReference>
<dbReference type="SUPFAM" id="SSF47473">
    <property type="entry name" value="EF-hand"/>
    <property type="match status" value="1"/>
</dbReference>
<dbReference type="Proteomes" id="UP001152795">
    <property type="component" value="Unassembled WGS sequence"/>
</dbReference>
<organism evidence="4 5">
    <name type="scientific">Paramuricea clavata</name>
    <name type="common">Red gorgonian</name>
    <name type="synonym">Violescent sea-whip</name>
    <dbReference type="NCBI Taxonomy" id="317549"/>
    <lineage>
        <taxon>Eukaryota</taxon>
        <taxon>Metazoa</taxon>
        <taxon>Cnidaria</taxon>
        <taxon>Anthozoa</taxon>
        <taxon>Octocorallia</taxon>
        <taxon>Malacalcyonacea</taxon>
        <taxon>Plexauridae</taxon>
        <taxon>Paramuricea</taxon>
    </lineage>
</organism>
<dbReference type="InterPro" id="IPR018247">
    <property type="entry name" value="EF_Hand_1_Ca_BS"/>
</dbReference>
<dbReference type="InterPro" id="IPR028846">
    <property type="entry name" value="Recoverin"/>
</dbReference>
<evidence type="ECO:0000256" key="1">
    <source>
        <dbReference type="ARBA" id="ARBA00022723"/>
    </source>
</evidence>
<protein>
    <submittedName>
        <fullName evidence="4">Sarcoplasmic calcium-binding</fullName>
    </submittedName>
</protein>
<sequence length="196" mass="22942">MCRLRYRCHFINMSVTEQQKAYHLRKFRTRFHRMDQNQDGYISREDFELMAKRFVENTSGITKERTEQIFAEFLNIADAIDLKPGVKMPFDEAAKIASDSYLSHTINNPQEVHQFLFDCIDTNSDGHISIEEFKAYFKILCHDITEEEMKHSFDTIDSDGNGEISREEFVAASIEFYFGVEETEVSNVFYGKLLPC</sequence>